<keyword evidence="2" id="KW-1185">Reference proteome</keyword>
<sequence>MVGTSAKVGRNGRAALYRNGGRRSSRISAAAGSQPWALWRAVCPVAGRRGLFLFCHFMHTAFADIPSGCLKLPIARHAGESIDF</sequence>
<organism evidence="1 2">
    <name type="scientific">Vogesella indigofera</name>
    <name type="common">Pseudomonas indigofera</name>
    <dbReference type="NCBI Taxonomy" id="45465"/>
    <lineage>
        <taxon>Bacteria</taxon>
        <taxon>Pseudomonadati</taxon>
        <taxon>Pseudomonadota</taxon>
        <taxon>Betaproteobacteria</taxon>
        <taxon>Neisseriales</taxon>
        <taxon>Chromobacteriaceae</taxon>
        <taxon>Vogesella</taxon>
    </lineage>
</organism>
<dbReference type="Proteomes" id="UP001221566">
    <property type="component" value="Unassembled WGS sequence"/>
</dbReference>
<reference evidence="1 2" key="1">
    <citation type="submission" date="2023-01" db="EMBL/GenBank/DDBJ databases">
        <title>Novel species of the genus Vogesella isolated from rivers.</title>
        <authorList>
            <person name="Lu H."/>
        </authorList>
    </citation>
    <scope>NUCLEOTIDE SEQUENCE [LARGE SCALE GENOMIC DNA]</scope>
    <source>
        <strain evidence="1 2">SH7W</strain>
    </source>
</reference>
<name>A0ABT5I5N0_VOGIN</name>
<accession>A0ABT5I5N0</accession>
<proteinExistence type="predicted"/>
<protein>
    <submittedName>
        <fullName evidence="1">Uncharacterized protein</fullName>
    </submittedName>
</protein>
<comment type="caution">
    <text evidence="1">The sequence shown here is derived from an EMBL/GenBank/DDBJ whole genome shotgun (WGS) entry which is preliminary data.</text>
</comment>
<evidence type="ECO:0000313" key="2">
    <source>
        <dbReference type="Proteomes" id="UP001221566"/>
    </source>
</evidence>
<dbReference type="EMBL" id="JAQQKY010000006">
    <property type="protein sequence ID" value="MDC7691488.1"/>
    <property type="molecule type" value="Genomic_DNA"/>
</dbReference>
<dbReference type="RefSeq" id="WP_272803472.1">
    <property type="nucleotide sequence ID" value="NZ_JAQQKY010000006.1"/>
</dbReference>
<evidence type="ECO:0000313" key="1">
    <source>
        <dbReference type="EMBL" id="MDC7691488.1"/>
    </source>
</evidence>
<gene>
    <name evidence="1" type="ORF">PQU93_11920</name>
</gene>